<evidence type="ECO:0000313" key="2">
    <source>
        <dbReference type="Proteomes" id="UP000001940"/>
    </source>
</evidence>
<proteinExistence type="predicted"/>
<dbReference type="Proteomes" id="UP000001940">
    <property type="component" value="Chromosome II"/>
</dbReference>
<dbReference type="Pfam" id="PF12078">
    <property type="entry name" value="DUF3557"/>
    <property type="match status" value="1"/>
</dbReference>
<dbReference type="WormBase" id="R07C3.10">
    <property type="protein sequence ID" value="CE32706"/>
    <property type="gene ID" value="WBGene00019926"/>
    <property type="gene designation" value="fbxc-27"/>
</dbReference>
<dbReference type="PANTHER" id="PTHR31379:SF1">
    <property type="entry name" value="F-BOX C PROTEIN-RELATED"/>
    <property type="match status" value="1"/>
</dbReference>
<dbReference type="InParanoid" id="O16766"/>
<dbReference type="CTD" id="187669"/>
<name>O16766_CAEEL</name>
<dbReference type="AGR" id="WB:WBGene00019926"/>
<dbReference type="OrthoDB" id="5911039at2759"/>
<dbReference type="KEGG" id="cel:CELE_R07C3.10"/>
<dbReference type="GeneID" id="187669"/>
<dbReference type="Bgee" id="WBGene00019926">
    <property type="expression patterns" value="Expressed in embryo and 1 other cell type or tissue"/>
</dbReference>
<dbReference type="InterPro" id="IPR021942">
    <property type="entry name" value="DUF3557"/>
</dbReference>
<reference evidence="1 2" key="1">
    <citation type="journal article" date="1998" name="Science">
        <title>Genome sequence of the nematode C. elegans: a platform for investigating biology.</title>
        <authorList>
            <consortium name="The C. elegans sequencing consortium"/>
            <person name="Sulson J.E."/>
            <person name="Waterston R."/>
        </authorList>
    </citation>
    <scope>NUCLEOTIDE SEQUENCE [LARGE SCALE GENOMIC DNA]</scope>
    <source>
        <strain evidence="1 2">Bristol N2</strain>
    </source>
</reference>
<dbReference type="HOGENOM" id="CLU_042576_2_0_1"/>
<dbReference type="UCSC" id="R07C3.10">
    <property type="organism name" value="c. elegans"/>
</dbReference>
<dbReference type="FunCoup" id="O16766">
    <property type="interactions" value="181"/>
</dbReference>
<evidence type="ECO:0000313" key="1">
    <source>
        <dbReference type="EMBL" id="CCD66382.1"/>
    </source>
</evidence>
<dbReference type="PaxDb" id="6239-R07C3.10"/>
<sequence length="399" mass="46082">MNFIRFKLEQFRFSISSRCPSLQLLEKHAPLKIKKLKINECSVTINKTSYTIGIRNSLQTAEDLASGVDLDQFGGRALEQVLVQEPDEFLIRGIDYFDFQYKAEKMRIKEENEKITKMDDSEEKKRARGVLVRRFAMYQVNCLQSLAQKTKSREPISMVQIPFSQFLHFQTTDHLEVLYYHRKTHEALKYLLIKLLGGRGQIAVNKFHISAKGILRIPRLKLKMLNLKIGGNKIDEIFATLLENGIIDVSSFPLQSFHTDGCTYRRYPEMRSAKMIILECTYFGPRLLWSGADAHPRVHYTKMSENAYNGVTRLATDWILNAPPIGTIVSFGYSAWNFCNLQIKKIKKIEGAIVAKQPELGVIFRINDTTELHVFHEKNPKKADHWNLVLTIRKPSQLQ</sequence>
<dbReference type="PIR" id="T32127">
    <property type="entry name" value="T32127"/>
</dbReference>
<dbReference type="PANTHER" id="PTHR31379">
    <property type="entry name" value="F-BOX C PROTEIN-RELATED-RELATED"/>
    <property type="match status" value="1"/>
</dbReference>
<dbReference type="AlphaFoldDB" id="O16766"/>
<dbReference type="RefSeq" id="NP_493847.2">
    <property type="nucleotide sequence ID" value="NM_061446.2"/>
</dbReference>
<keyword evidence="2" id="KW-1185">Reference proteome</keyword>
<accession>O16766</accession>
<protein>
    <submittedName>
        <fullName evidence="1">F-box C protein</fullName>
    </submittedName>
</protein>
<organism evidence="1 2">
    <name type="scientific">Caenorhabditis elegans</name>
    <dbReference type="NCBI Taxonomy" id="6239"/>
    <lineage>
        <taxon>Eukaryota</taxon>
        <taxon>Metazoa</taxon>
        <taxon>Ecdysozoa</taxon>
        <taxon>Nematoda</taxon>
        <taxon>Chromadorea</taxon>
        <taxon>Rhabditida</taxon>
        <taxon>Rhabditina</taxon>
        <taxon>Rhabditomorpha</taxon>
        <taxon>Rhabditoidea</taxon>
        <taxon>Rhabditidae</taxon>
        <taxon>Peloderinae</taxon>
        <taxon>Caenorhabditis</taxon>
    </lineage>
</organism>
<evidence type="ECO:0000313" key="3">
    <source>
        <dbReference type="WormBase" id="R07C3.10"/>
    </source>
</evidence>
<dbReference type="PhylomeDB" id="O16766"/>
<gene>
    <name evidence="1 3" type="primary">fbxc-27</name>
    <name evidence="1" type="ORF">CELE_R07C3.10</name>
    <name evidence="3" type="ORF">R07C3.10</name>
</gene>
<dbReference type="EMBL" id="BX284602">
    <property type="protein sequence ID" value="CCD66382.1"/>
    <property type="molecule type" value="Genomic_DNA"/>
</dbReference>
<dbReference type="OMA" id="KFHISAK"/>